<reference evidence="2" key="2">
    <citation type="journal article" date="2021" name="PeerJ">
        <title>Extensive microbial diversity within the chicken gut microbiome revealed by metagenomics and culture.</title>
        <authorList>
            <person name="Gilroy R."/>
            <person name="Ravi A."/>
            <person name="Getino M."/>
            <person name="Pursley I."/>
            <person name="Horton D.L."/>
            <person name="Alikhan N.F."/>
            <person name="Baker D."/>
            <person name="Gharbi K."/>
            <person name="Hall N."/>
            <person name="Watson M."/>
            <person name="Adriaenssens E.M."/>
            <person name="Foster-Nyarko E."/>
            <person name="Jarju S."/>
            <person name="Secka A."/>
            <person name="Antonio M."/>
            <person name="Oren A."/>
            <person name="Chaudhuri R.R."/>
            <person name="La Ragione R."/>
            <person name="Hildebrand F."/>
            <person name="Pallen M.J."/>
        </authorList>
    </citation>
    <scope>NUCLEOTIDE SEQUENCE</scope>
    <source>
        <strain evidence="2">D5-748</strain>
    </source>
</reference>
<proteinExistence type="predicted"/>
<evidence type="ECO:0008006" key="4">
    <source>
        <dbReference type="Google" id="ProtNLM"/>
    </source>
</evidence>
<evidence type="ECO:0000313" key="3">
    <source>
        <dbReference type="Proteomes" id="UP000823619"/>
    </source>
</evidence>
<dbReference type="AlphaFoldDB" id="A0A9D9HCU9"/>
<feature type="compositionally biased region" description="Acidic residues" evidence="1">
    <location>
        <begin position="37"/>
        <end position="46"/>
    </location>
</feature>
<organism evidence="2 3">
    <name type="scientific">Candidatus Cryptobacteroides merdavium</name>
    <dbReference type="NCBI Taxonomy" id="2840769"/>
    <lineage>
        <taxon>Bacteria</taxon>
        <taxon>Pseudomonadati</taxon>
        <taxon>Bacteroidota</taxon>
        <taxon>Bacteroidia</taxon>
        <taxon>Bacteroidales</taxon>
        <taxon>Candidatus Cryptobacteroides</taxon>
    </lineage>
</organism>
<evidence type="ECO:0000256" key="1">
    <source>
        <dbReference type="SAM" id="MobiDB-lite"/>
    </source>
</evidence>
<feature type="region of interest" description="Disordered" evidence="1">
    <location>
        <begin position="26"/>
        <end position="48"/>
    </location>
</feature>
<sequence>MKKILLFCASLAVAAMFSGCDGKDTVPDSGAGTDEGQGTEDPEVPEEPSTAEYAVGDYYDEGFVKGIVFNVDEAGEHGYVMSLDETVAVWSYRNESVMDGTPSSDGKYNTGCVQLMSDWQEYYPGFAWAEQKNVMGLDNWYVPSSYEMTLIYTAYTGHEPGISETDEDTDAKEWFNACITAHGGTPLRDVLYWTSGELGPQIAYVFDMTTGNNNLTQGLVYKSNEYPFRAISRF</sequence>
<dbReference type="EMBL" id="JADIMO010000063">
    <property type="protein sequence ID" value="MBO8445067.1"/>
    <property type="molecule type" value="Genomic_DNA"/>
</dbReference>
<gene>
    <name evidence="2" type="ORF">IAC23_05150</name>
</gene>
<comment type="caution">
    <text evidence="2">The sequence shown here is derived from an EMBL/GenBank/DDBJ whole genome shotgun (WGS) entry which is preliminary data.</text>
</comment>
<name>A0A9D9HCU9_9BACT</name>
<evidence type="ECO:0000313" key="2">
    <source>
        <dbReference type="EMBL" id="MBO8445067.1"/>
    </source>
</evidence>
<reference evidence="2" key="1">
    <citation type="submission" date="2020-10" db="EMBL/GenBank/DDBJ databases">
        <authorList>
            <person name="Gilroy R."/>
        </authorList>
    </citation>
    <scope>NUCLEOTIDE SEQUENCE</scope>
    <source>
        <strain evidence="2">D5-748</strain>
    </source>
</reference>
<accession>A0A9D9HCU9</accession>
<protein>
    <recommendedName>
        <fullName evidence="4">DUF1566 domain-containing protein</fullName>
    </recommendedName>
</protein>
<dbReference type="PROSITE" id="PS51257">
    <property type="entry name" value="PROKAR_LIPOPROTEIN"/>
    <property type="match status" value="1"/>
</dbReference>
<dbReference type="Proteomes" id="UP000823619">
    <property type="component" value="Unassembled WGS sequence"/>
</dbReference>